<feature type="domain" description="Gamma-glutamylcyclotransferase AIG2-like" evidence="1">
    <location>
        <begin position="2"/>
        <end position="105"/>
    </location>
</feature>
<proteinExistence type="predicted"/>
<dbReference type="Pfam" id="PF06094">
    <property type="entry name" value="GGACT"/>
    <property type="match status" value="1"/>
</dbReference>
<comment type="caution">
    <text evidence="2">The sequence shown here is derived from an EMBL/GenBank/DDBJ whole genome shotgun (WGS) entry which is preliminary data.</text>
</comment>
<evidence type="ECO:0000313" key="2">
    <source>
        <dbReference type="EMBL" id="KFC21294.1"/>
    </source>
</evidence>
<dbReference type="InterPro" id="IPR013024">
    <property type="entry name" value="GGCT-like"/>
</dbReference>
<dbReference type="eggNOG" id="COG2105">
    <property type="taxonomic scope" value="Bacteria"/>
</dbReference>
<evidence type="ECO:0000313" key="3">
    <source>
        <dbReference type="Proteomes" id="UP000028623"/>
    </source>
</evidence>
<dbReference type="SUPFAM" id="SSF110857">
    <property type="entry name" value="Gamma-glutamyl cyclotransferase-like"/>
    <property type="match status" value="1"/>
</dbReference>
<dbReference type="InterPro" id="IPR036568">
    <property type="entry name" value="GGCT-like_sf"/>
</dbReference>
<accession>A0A085BFP9</accession>
<name>A0A085BFP9_9FLAO</name>
<dbReference type="Gene3D" id="3.10.490.10">
    <property type="entry name" value="Gamma-glutamyl cyclotransferase-like"/>
    <property type="match status" value="1"/>
</dbReference>
<dbReference type="InterPro" id="IPR009288">
    <property type="entry name" value="AIG2-like_dom"/>
</dbReference>
<keyword evidence="3" id="KW-1185">Reference proteome</keyword>
<protein>
    <recommendedName>
        <fullName evidence="1">Gamma-glutamylcyclotransferase AIG2-like domain-containing protein</fullName>
    </recommendedName>
</protein>
<organism evidence="2 3">
    <name type="scientific">Epilithonimonas lactis</name>
    <dbReference type="NCBI Taxonomy" id="421072"/>
    <lineage>
        <taxon>Bacteria</taxon>
        <taxon>Pseudomonadati</taxon>
        <taxon>Bacteroidota</taxon>
        <taxon>Flavobacteriia</taxon>
        <taxon>Flavobacteriales</taxon>
        <taxon>Weeksellaceae</taxon>
        <taxon>Chryseobacterium group</taxon>
        <taxon>Epilithonimonas</taxon>
    </lineage>
</organism>
<dbReference type="Proteomes" id="UP000028623">
    <property type="component" value="Unassembled WGS sequence"/>
</dbReference>
<dbReference type="STRING" id="421072.SAMN04488097_0692"/>
<dbReference type="AlphaFoldDB" id="A0A085BFP9"/>
<reference evidence="2 3" key="1">
    <citation type="submission" date="2014-07" db="EMBL/GenBank/DDBJ databases">
        <title>Epilithonimonas lactis LMG 22401 Genome.</title>
        <authorList>
            <person name="Pipes S.E."/>
            <person name="Stropko S.J."/>
        </authorList>
    </citation>
    <scope>NUCLEOTIDE SEQUENCE [LARGE SCALE GENOMIC DNA]</scope>
    <source>
        <strain evidence="2 3">LMG 24401</strain>
    </source>
</reference>
<sequence>MIYGTLAPGKPNHHKISHIQGEWKSAILKGGKLESKGWGADLGFNGFVSAPENEQIDISCYVLFSDDLSNHWYSLDEFEGDGYRRILAGYELEDGQKGFGYIYGINQ</sequence>
<dbReference type="CDD" id="cd06661">
    <property type="entry name" value="GGCT_like"/>
    <property type="match status" value="1"/>
</dbReference>
<evidence type="ECO:0000259" key="1">
    <source>
        <dbReference type="Pfam" id="PF06094"/>
    </source>
</evidence>
<dbReference type="EMBL" id="JPLY01000004">
    <property type="protein sequence ID" value="KFC21294.1"/>
    <property type="molecule type" value="Genomic_DNA"/>
</dbReference>
<gene>
    <name evidence="2" type="ORF">IO89_13945</name>
</gene>